<evidence type="ECO:0000313" key="1">
    <source>
        <dbReference type="EMBL" id="KNE22231.1"/>
    </source>
</evidence>
<dbReference type="RefSeq" id="WP_050349693.1">
    <property type="nucleotide sequence ID" value="NZ_BOSN01000003.1"/>
</dbReference>
<reference evidence="2" key="1">
    <citation type="submission" date="2015-07" db="EMBL/GenBank/DDBJ databases">
        <title>Fjat-10053 dsm26.</title>
        <authorList>
            <person name="Liu B."/>
            <person name="Wang J."/>
            <person name="Zhu Y."/>
            <person name="Liu G."/>
            <person name="Chen Q."/>
            <person name="Chen Z."/>
            <person name="Lan J."/>
            <person name="Che J."/>
            <person name="Ge C."/>
            <person name="Shi H."/>
            <person name="Pan Z."/>
            <person name="Liu X."/>
        </authorList>
    </citation>
    <scope>NUCLEOTIDE SEQUENCE [LARGE SCALE GENOMIC DNA]</scope>
    <source>
        <strain evidence="2">DSM 26</strain>
    </source>
</reference>
<sequence length="62" mass="7241">MRHLKATLSNETCIKWIVSEHRRDKRAGVLTPIKRSKYTEELFSKGAGFHEQGTNRESNQRL</sequence>
<accession>A0A0L0QUJ0</accession>
<proteinExistence type="predicted"/>
<comment type="caution">
    <text evidence="1">The sequence shown here is derived from an EMBL/GenBank/DDBJ whole genome shotgun (WGS) entry which is preliminary data.</text>
</comment>
<dbReference type="EMBL" id="LGTO01000002">
    <property type="protein sequence ID" value="KNE22231.1"/>
    <property type="molecule type" value="Genomic_DNA"/>
</dbReference>
<protein>
    <submittedName>
        <fullName evidence="1">Uncharacterized protein</fullName>
    </submittedName>
</protein>
<gene>
    <name evidence="1" type="ORF">AFK71_00835</name>
</gene>
<organism evidence="1 2">
    <name type="scientific">Virgibacillus pantothenticus</name>
    <dbReference type="NCBI Taxonomy" id="1473"/>
    <lineage>
        <taxon>Bacteria</taxon>
        <taxon>Bacillati</taxon>
        <taxon>Bacillota</taxon>
        <taxon>Bacilli</taxon>
        <taxon>Bacillales</taxon>
        <taxon>Bacillaceae</taxon>
        <taxon>Virgibacillus</taxon>
    </lineage>
</organism>
<name>A0A0L0QUJ0_VIRPA</name>
<dbReference type="Proteomes" id="UP000036780">
    <property type="component" value="Unassembled WGS sequence"/>
</dbReference>
<keyword evidence="2" id="KW-1185">Reference proteome</keyword>
<dbReference type="AlphaFoldDB" id="A0A0L0QUJ0"/>
<dbReference type="OrthoDB" id="2974414at2"/>
<dbReference type="GeneID" id="66869064"/>
<evidence type="ECO:0000313" key="2">
    <source>
        <dbReference type="Proteomes" id="UP000036780"/>
    </source>
</evidence>